<accession>A0A2N8Z886</accession>
<protein>
    <submittedName>
        <fullName evidence="1">Uncharacterized protein</fullName>
    </submittedName>
</protein>
<proteinExistence type="predicted"/>
<reference evidence="1 2" key="1">
    <citation type="submission" date="2017-10" db="EMBL/GenBank/DDBJ databases">
        <authorList>
            <person name="Banno H."/>
            <person name="Chua N.-H."/>
        </authorList>
    </citation>
    <scope>NUCLEOTIDE SEQUENCE [LARGE SCALE GENOMIC DNA]</scope>
    <source>
        <strain evidence="1">Vibrio tapetis CECT4600</strain>
    </source>
</reference>
<evidence type="ECO:0000313" key="1">
    <source>
        <dbReference type="EMBL" id="SON48135.1"/>
    </source>
</evidence>
<dbReference type="KEGG" id="vta:A0156"/>
<keyword evidence="2" id="KW-1185">Reference proteome</keyword>
<dbReference type="EMBL" id="LT960611">
    <property type="protein sequence ID" value="SON48135.1"/>
    <property type="molecule type" value="Genomic_DNA"/>
</dbReference>
<organism evidence="1 2">
    <name type="scientific">Vibrio tapetis subsp. tapetis</name>
    <dbReference type="NCBI Taxonomy" id="1671868"/>
    <lineage>
        <taxon>Bacteria</taxon>
        <taxon>Pseudomonadati</taxon>
        <taxon>Pseudomonadota</taxon>
        <taxon>Gammaproteobacteria</taxon>
        <taxon>Vibrionales</taxon>
        <taxon>Vibrionaceae</taxon>
        <taxon>Vibrio</taxon>
    </lineage>
</organism>
<gene>
    <name evidence="1" type="ORF">VTAP4600_A0156</name>
</gene>
<dbReference type="AlphaFoldDB" id="A0A2N8Z886"/>
<dbReference type="Proteomes" id="UP000235828">
    <property type="component" value="Chromosome A"/>
</dbReference>
<sequence>MHITKQILLNSSAEHPIIGVSQAKISRFLTIQLYAVAKK</sequence>
<name>A0A2N8Z886_9VIBR</name>
<evidence type="ECO:0000313" key="2">
    <source>
        <dbReference type="Proteomes" id="UP000235828"/>
    </source>
</evidence>